<dbReference type="Pfam" id="PF02901">
    <property type="entry name" value="PFL-like"/>
    <property type="match status" value="1"/>
</dbReference>
<dbReference type="PROSITE" id="PS51149">
    <property type="entry name" value="GLY_RADICAL_2"/>
    <property type="match status" value="1"/>
</dbReference>
<dbReference type="InterPro" id="IPR004184">
    <property type="entry name" value="PFL_dom"/>
</dbReference>
<gene>
    <name evidence="6" type="primary">csdB</name>
    <name evidence="6" type="ORF">ERS852394_02157</name>
</gene>
<dbReference type="EC" id="4.1.1.83" evidence="6"/>
<dbReference type="PROSITE" id="PS51554">
    <property type="entry name" value="PFL"/>
    <property type="match status" value="1"/>
</dbReference>
<dbReference type="RefSeq" id="WP_055066270.1">
    <property type="nucleotide sequence ID" value="NZ_CYZD01000010.1"/>
</dbReference>
<dbReference type="InterPro" id="IPR051215">
    <property type="entry name" value="GRE"/>
</dbReference>
<dbReference type="PANTHER" id="PTHR43641">
    <property type="entry name" value="FORMATE ACETYLTRANSFERASE 3-RELATED"/>
    <property type="match status" value="1"/>
</dbReference>
<dbReference type="Gene3D" id="3.20.70.20">
    <property type="match status" value="1"/>
</dbReference>
<evidence type="ECO:0000256" key="3">
    <source>
        <dbReference type="PROSITE-ProRule" id="PRU00493"/>
    </source>
</evidence>
<dbReference type="GO" id="GO:0005829">
    <property type="term" value="C:cytosol"/>
    <property type="evidence" value="ECO:0007669"/>
    <property type="project" value="TreeGrafter"/>
</dbReference>
<dbReference type="PROSITE" id="PS00850">
    <property type="entry name" value="GLY_RADICAL_1"/>
    <property type="match status" value="1"/>
</dbReference>
<evidence type="ECO:0000256" key="2">
    <source>
        <dbReference type="ARBA" id="ARBA00023239"/>
    </source>
</evidence>
<proteinExistence type="predicted"/>
<name>A0A174F1B2_9FIRM</name>
<keyword evidence="1 3" id="KW-0556">Organic radical</keyword>
<evidence type="ECO:0000313" key="6">
    <source>
        <dbReference type="EMBL" id="CUO42100.1"/>
    </source>
</evidence>
<protein>
    <submittedName>
        <fullName evidence="6">4-hydroxyphenylacetate decarboxylase large subunit</fullName>
        <ecNumber evidence="6">4.1.1.83</ecNumber>
    </submittedName>
</protein>
<evidence type="ECO:0000313" key="7">
    <source>
        <dbReference type="Proteomes" id="UP000095409"/>
    </source>
</evidence>
<dbReference type="SUPFAM" id="SSF51998">
    <property type="entry name" value="PFL-like glycyl radical enzymes"/>
    <property type="match status" value="1"/>
</dbReference>
<dbReference type="EMBL" id="CYZD01000010">
    <property type="protein sequence ID" value="CUO42100.1"/>
    <property type="molecule type" value="Genomic_DNA"/>
</dbReference>
<evidence type="ECO:0000259" key="4">
    <source>
        <dbReference type="PROSITE" id="PS51149"/>
    </source>
</evidence>
<feature type="modified residue" description="Glycine radical" evidence="3">
    <location>
        <position position="723"/>
    </location>
</feature>
<feature type="domain" description="PFL" evidence="5">
    <location>
        <begin position="1"/>
        <end position="622"/>
    </location>
</feature>
<dbReference type="AlphaFoldDB" id="A0A174F1B2"/>
<dbReference type="InterPro" id="IPR001150">
    <property type="entry name" value="Gly_radical"/>
</dbReference>
<keyword evidence="2 6" id="KW-0456">Lyase</keyword>
<dbReference type="Proteomes" id="UP000095409">
    <property type="component" value="Unassembled WGS sequence"/>
</dbReference>
<dbReference type="GO" id="GO:0043722">
    <property type="term" value="F:4-hydroxyphenylacetate decarboxylase activity"/>
    <property type="evidence" value="ECO:0007669"/>
    <property type="project" value="UniProtKB-EC"/>
</dbReference>
<organism evidence="6 7">
    <name type="scientific">Blautia obeum</name>
    <dbReference type="NCBI Taxonomy" id="40520"/>
    <lineage>
        <taxon>Bacteria</taxon>
        <taxon>Bacillati</taxon>
        <taxon>Bacillota</taxon>
        <taxon>Clostridia</taxon>
        <taxon>Lachnospirales</taxon>
        <taxon>Lachnospiraceae</taxon>
        <taxon>Blautia</taxon>
    </lineage>
</organism>
<dbReference type="PANTHER" id="PTHR43641:SF2">
    <property type="entry name" value="DEHYDRATASE YBIW-RELATED"/>
    <property type="match status" value="1"/>
</dbReference>
<dbReference type="InterPro" id="IPR019777">
    <property type="entry name" value="Form_AcTrfase_GR_CS"/>
</dbReference>
<sequence length="745" mass="84974">MMAGYRFNKEEYFKETKEVYSNYPTDVSRMEEELDRLQKENPKASSFQKKTWIYRIAARDAEVILFPSSPFYAEIDTGREQNSVTASFPPQPGIGCWLMKQYPDFVDEYGEWSGYYGKYGVMNGPQFMDAAHHYANCETVLKYGLSGIIRHAMMRLEEKNLTDHQQDFLKCMVDVCRSLQKISERFAEKAEEMLKTEHDEEHVKALKMIAVTARRIPSEPAETFYEAMCAIWFTREMCNALDGLGFAVIGHLDRILISYYERDLKNNRITPDEAQELVDCFVSMTDARWDLEADLPGGTNADIIIGGCDKNGNIVYNDISRMIINSYKKYHFANPKLQVRISAKHPDEFLLQVGELAGMGLNVLSIFNDDVIIPANQKQGKSLEDCRLYVAGGCQEICLSNEVNSRAYTYLNLVQMLNGSLYPEYWNDVFKRDGFKFIPAANASDFEEFYHIVIENYRNELNFFVKKYNEYGSWWKIINPSLFFSATMPSCTETAKDVSEGGAVYNTDNFAAAGAGTVIDSLYAIKKAVYEDKITTFGHLLKAMKEDFRDDEILRQYLLHKVPKFCKDKDATEFGKKVMDDLAECLGGQANYRGGKFEPSLFAFYSYNWFKNVTIATADGRKSESALSRGVNPSESTENINIAALLDAIKTMDYTKYPGGAVIYMDIPLMYKTPQPSLFASVMRAFCENGGSIMDFNVISRNALLEAQKNPETHKNIVVRVCGYSAYFHTLTAEMQNEVIQRTQR</sequence>
<dbReference type="Pfam" id="PF01228">
    <property type="entry name" value="Gly_radical"/>
    <property type="match status" value="1"/>
</dbReference>
<evidence type="ECO:0000256" key="1">
    <source>
        <dbReference type="ARBA" id="ARBA00022818"/>
    </source>
</evidence>
<reference evidence="6 7" key="1">
    <citation type="submission" date="2015-09" db="EMBL/GenBank/DDBJ databases">
        <authorList>
            <consortium name="Pathogen Informatics"/>
        </authorList>
    </citation>
    <scope>NUCLEOTIDE SEQUENCE [LARGE SCALE GENOMIC DNA]</scope>
    <source>
        <strain evidence="6 7">2789STDY5608837</strain>
    </source>
</reference>
<feature type="domain" description="Glycine radical" evidence="4">
    <location>
        <begin position="629"/>
        <end position="745"/>
    </location>
</feature>
<accession>A0A174F1B2</accession>
<evidence type="ECO:0000259" key="5">
    <source>
        <dbReference type="PROSITE" id="PS51554"/>
    </source>
</evidence>